<dbReference type="AlphaFoldDB" id="A0A939J2W5"/>
<organism evidence="2 3">
    <name type="scientific">Roseibium aggregatum</name>
    <dbReference type="NCBI Taxonomy" id="187304"/>
    <lineage>
        <taxon>Bacteria</taxon>
        <taxon>Pseudomonadati</taxon>
        <taxon>Pseudomonadota</taxon>
        <taxon>Alphaproteobacteria</taxon>
        <taxon>Hyphomicrobiales</taxon>
        <taxon>Stappiaceae</taxon>
        <taxon>Roseibium</taxon>
    </lineage>
</organism>
<dbReference type="NCBIfam" id="TIGR01550">
    <property type="entry name" value="DOC_P1"/>
    <property type="match status" value="1"/>
</dbReference>
<dbReference type="Pfam" id="PF02661">
    <property type="entry name" value="Fic"/>
    <property type="match status" value="1"/>
</dbReference>
<comment type="caution">
    <text evidence="2">The sequence shown here is derived from an EMBL/GenBank/DDBJ whole genome shotgun (WGS) entry which is preliminary data.</text>
</comment>
<dbReference type="RefSeq" id="WP_207141701.1">
    <property type="nucleotide sequence ID" value="NZ_JAEKJZ010000003.1"/>
</dbReference>
<dbReference type="InterPro" id="IPR053737">
    <property type="entry name" value="Type_II_TA_Toxin"/>
</dbReference>
<dbReference type="GO" id="GO:0016301">
    <property type="term" value="F:kinase activity"/>
    <property type="evidence" value="ECO:0007669"/>
    <property type="project" value="InterPro"/>
</dbReference>
<dbReference type="EMBL" id="JAEKJZ010000003">
    <property type="protein sequence ID" value="MBN9671848.1"/>
    <property type="molecule type" value="Genomic_DNA"/>
</dbReference>
<dbReference type="Gene3D" id="1.20.120.1870">
    <property type="entry name" value="Fic/DOC protein, Fido domain"/>
    <property type="match status" value="1"/>
</dbReference>
<dbReference type="InterPro" id="IPR003812">
    <property type="entry name" value="Fido"/>
</dbReference>
<proteinExistence type="predicted"/>
<protein>
    <submittedName>
        <fullName evidence="2">Type II toxin-antitoxin system death-on-curing family toxin</fullName>
    </submittedName>
</protein>
<accession>A0A939J2W5</accession>
<dbReference type="PANTHER" id="PTHR39426:SF1">
    <property type="entry name" value="HOMOLOGY TO DEATH-ON-CURING PROTEIN OF PHAGE P1"/>
    <property type="match status" value="1"/>
</dbReference>
<evidence type="ECO:0000259" key="1">
    <source>
        <dbReference type="Pfam" id="PF02661"/>
    </source>
</evidence>
<sequence>MQVDLLNWLEPKDLVLINRIHVEATRETFGVSDRARLEAAVMRPQLAYYNDNQKDVLSLAVQFVSSICEARAFLESNKRTAFTAARAFLMSNGYDIDPKVDRIMDSNGQPMIISFLETIAKDPFVAAEFERWLAPFVFPLKNRGLESSGEGGELTLATSNGVKKTA</sequence>
<feature type="domain" description="Fido" evidence="1">
    <location>
        <begin position="8"/>
        <end position="89"/>
    </location>
</feature>
<name>A0A939J2W5_9HYPH</name>
<reference evidence="2" key="1">
    <citation type="submission" date="2020-12" db="EMBL/GenBank/DDBJ databases">
        <title>Oil enriched cultivation method for isolating marine PHA-producing bacteria.</title>
        <authorList>
            <person name="Zheng W."/>
            <person name="Yu S."/>
            <person name="Huang Y."/>
        </authorList>
    </citation>
    <scope>NUCLEOTIDE SEQUENCE</scope>
    <source>
        <strain evidence="2">SY-2-12</strain>
    </source>
</reference>
<evidence type="ECO:0000313" key="3">
    <source>
        <dbReference type="Proteomes" id="UP000664096"/>
    </source>
</evidence>
<dbReference type="Proteomes" id="UP000664096">
    <property type="component" value="Unassembled WGS sequence"/>
</dbReference>
<dbReference type="InterPro" id="IPR006440">
    <property type="entry name" value="Doc"/>
</dbReference>
<dbReference type="PANTHER" id="PTHR39426">
    <property type="entry name" value="HOMOLOGY TO DEATH-ON-CURING PROTEIN OF PHAGE P1"/>
    <property type="match status" value="1"/>
</dbReference>
<evidence type="ECO:0000313" key="2">
    <source>
        <dbReference type="EMBL" id="MBN9671848.1"/>
    </source>
</evidence>
<gene>
    <name evidence="2" type="ORF">JF539_15975</name>
</gene>